<protein>
    <submittedName>
        <fullName evidence="1">Uncharacterized protein</fullName>
    </submittedName>
</protein>
<dbReference type="EMBL" id="OX597816">
    <property type="protein sequence ID" value="CAI9719592.1"/>
    <property type="molecule type" value="Genomic_DNA"/>
</dbReference>
<dbReference type="Proteomes" id="UP001162480">
    <property type="component" value="Chromosome 3"/>
</dbReference>
<name>A0AA36AQY1_OCTVU</name>
<evidence type="ECO:0000313" key="1">
    <source>
        <dbReference type="EMBL" id="CAI9719592.1"/>
    </source>
</evidence>
<dbReference type="AlphaFoldDB" id="A0AA36AQY1"/>
<reference evidence="1" key="1">
    <citation type="submission" date="2023-08" db="EMBL/GenBank/DDBJ databases">
        <authorList>
            <person name="Alioto T."/>
            <person name="Alioto T."/>
            <person name="Gomez Garrido J."/>
        </authorList>
    </citation>
    <scope>NUCLEOTIDE SEQUENCE</scope>
</reference>
<evidence type="ECO:0000313" key="2">
    <source>
        <dbReference type="Proteomes" id="UP001162480"/>
    </source>
</evidence>
<accession>A0AA36AQY1</accession>
<sequence length="74" mass="8502">MNRNAARAAENGNSCQFTTQQEQFLKERKMHTKQMVDRTLLSHCVGILGVTQHSSLHYSFNREKVEPKRSKNGP</sequence>
<gene>
    <name evidence="1" type="ORF">OCTVUL_1B024138</name>
</gene>
<proteinExistence type="predicted"/>
<organism evidence="1 2">
    <name type="scientific">Octopus vulgaris</name>
    <name type="common">Common octopus</name>
    <dbReference type="NCBI Taxonomy" id="6645"/>
    <lineage>
        <taxon>Eukaryota</taxon>
        <taxon>Metazoa</taxon>
        <taxon>Spiralia</taxon>
        <taxon>Lophotrochozoa</taxon>
        <taxon>Mollusca</taxon>
        <taxon>Cephalopoda</taxon>
        <taxon>Coleoidea</taxon>
        <taxon>Octopodiformes</taxon>
        <taxon>Octopoda</taxon>
        <taxon>Incirrata</taxon>
        <taxon>Octopodidae</taxon>
        <taxon>Octopus</taxon>
    </lineage>
</organism>
<keyword evidence="2" id="KW-1185">Reference proteome</keyword>